<dbReference type="InterPro" id="IPR048800">
    <property type="entry name" value="Cac1-like_C"/>
</dbReference>
<dbReference type="Proteomes" id="UP000799444">
    <property type="component" value="Unassembled WGS sequence"/>
</dbReference>
<dbReference type="GO" id="GO:0006281">
    <property type="term" value="P:DNA repair"/>
    <property type="evidence" value="ECO:0007669"/>
    <property type="project" value="UniProtKB-KW"/>
</dbReference>
<evidence type="ECO:0000256" key="2">
    <source>
        <dbReference type="ARBA" id="ARBA00022763"/>
    </source>
</evidence>
<keyword evidence="2" id="KW-0227">DNA damage</keyword>
<dbReference type="AlphaFoldDB" id="A0A9P4QM92"/>
<comment type="caution">
    <text evidence="8">The sequence shown here is derived from an EMBL/GenBank/DDBJ whole genome shotgun (WGS) entry which is preliminary data.</text>
</comment>
<name>A0A9P4QM92_9PLEO</name>
<reference evidence="8" key="1">
    <citation type="journal article" date="2020" name="Stud. Mycol.">
        <title>101 Dothideomycetes genomes: a test case for predicting lifestyles and emergence of pathogens.</title>
        <authorList>
            <person name="Haridas S."/>
            <person name="Albert R."/>
            <person name="Binder M."/>
            <person name="Bloem J."/>
            <person name="Labutti K."/>
            <person name="Salamov A."/>
            <person name="Andreopoulos B."/>
            <person name="Baker S."/>
            <person name="Barry K."/>
            <person name="Bills G."/>
            <person name="Bluhm B."/>
            <person name="Cannon C."/>
            <person name="Castanera R."/>
            <person name="Culley D."/>
            <person name="Daum C."/>
            <person name="Ezra D."/>
            <person name="Gonzalez J."/>
            <person name="Henrissat B."/>
            <person name="Kuo A."/>
            <person name="Liang C."/>
            <person name="Lipzen A."/>
            <person name="Lutzoni F."/>
            <person name="Magnuson J."/>
            <person name="Mondo S."/>
            <person name="Nolan M."/>
            <person name="Ohm R."/>
            <person name="Pangilinan J."/>
            <person name="Park H.-J."/>
            <person name="Ramirez L."/>
            <person name="Alfaro M."/>
            <person name="Sun H."/>
            <person name="Tritt A."/>
            <person name="Yoshinaga Y."/>
            <person name="Zwiers L.-H."/>
            <person name="Turgeon B."/>
            <person name="Goodwin S."/>
            <person name="Spatafora J."/>
            <person name="Crous P."/>
            <person name="Grigoriev I."/>
        </authorList>
    </citation>
    <scope>NUCLEOTIDE SEQUENCE</scope>
    <source>
        <strain evidence="8">CBS 125425</strain>
    </source>
</reference>
<feature type="region of interest" description="Disordered" evidence="5">
    <location>
        <begin position="360"/>
        <end position="400"/>
    </location>
</feature>
<evidence type="ECO:0008006" key="10">
    <source>
        <dbReference type="Google" id="ProtNLM"/>
    </source>
</evidence>
<evidence type="ECO:0000256" key="4">
    <source>
        <dbReference type="ARBA" id="ARBA00023242"/>
    </source>
</evidence>
<gene>
    <name evidence="8" type="ORF">EJ04DRAFT_504427</name>
</gene>
<comment type="subcellular location">
    <subcellularLocation>
        <location evidence="1">Nucleus</location>
    </subcellularLocation>
</comment>
<evidence type="ECO:0000256" key="5">
    <source>
        <dbReference type="SAM" id="MobiDB-lite"/>
    </source>
</evidence>
<dbReference type="PANTHER" id="PTHR15272">
    <property type="entry name" value="CHROMATIN ASSEMBLY FACTOR 1 SUBUNIT A CAF-1 SUBUNIT A"/>
    <property type="match status" value="1"/>
</dbReference>
<dbReference type="GO" id="GO:0033186">
    <property type="term" value="C:CAF-1 complex"/>
    <property type="evidence" value="ECO:0007669"/>
    <property type="project" value="TreeGrafter"/>
</dbReference>
<keyword evidence="4" id="KW-0539">Nucleus</keyword>
<dbReference type="PANTHER" id="PTHR15272:SF0">
    <property type="entry name" value="CHROMATIN ASSEMBLY FACTOR 1 SUBUNIT A"/>
    <property type="match status" value="1"/>
</dbReference>
<evidence type="ECO:0000256" key="1">
    <source>
        <dbReference type="ARBA" id="ARBA00004123"/>
    </source>
</evidence>
<dbReference type="GO" id="GO:0006334">
    <property type="term" value="P:nucleosome assembly"/>
    <property type="evidence" value="ECO:0007669"/>
    <property type="project" value="TreeGrafter"/>
</dbReference>
<protein>
    <recommendedName>
        <fullName evidence="10">Chromatin assembly factor 1 subunit A</fullName>
    </recommendedName>
</protein>
<feature type="domain" description="Chromatin assembly factor 1 subunit A dimerization" evidence="6">
    <location>
        <begin position="316"/>
        <end position="390"/>
    </location>
</feature>
<dbReference type="InterPro" id="IPR022043">
    <property type="entry name" value="CAF1A_DD"/>
</dbReference>
<dbReference type="EMBL" id="ML996289">
    <property type="protein sequence ID" value="KAF2728245.1"/>
    <property type="molecule type" value="Genomic_DNA"/>
</dbReference>
<organism evidence="8 9">
    <name type="scientific">Polyplosphaeria fusca</name>
    <dbReference type="NCBI Taxonomy" id="682080"/>
    <lineage>
        <taxon>Eukaryota</taxon>
        <taxon>Fungi</taxon>
        <taxon>Dikarya</taxon>
        <taxon>Ascomycota</taxon>
        <taxon>Pezizomycotina</taxon>
        <taxon>Dothideomycetes</taxon>
        <taxon>Pleosporomycetidae</taxon>
        <taxon>Pleosporales</taxon>
        <taxon>Tetraplosphaeriaceae</taxon>
        <taxon>Polyplosphaeria</taxon>
    </lineage>
</organism>
<dbReference type="Pfam" id="PF12253">
    <property type="entry name" value="CAF1A_dimeriz"/>
    <property type="match status" value="1"/>
</dbReference>
<evidence type="ECO:0000313" key="9">
    <source>
        <dbReference type="Proteomes" id="UP000799444"/>
    </source>
</evidence>
<feature type="compositionally biased region" description="Polar residues" evidence="5">
    <location>
        <begin position="30"/>
        <end position="73"/>
    </location>
</feature>
<accession>A0A9P4QM92</accession>
<dbReference type="OrthoDB" id="79480at2759"/>
<feature type="domain" description="Chromatin assembly factor 1 subunit Cac1-like C-terminal" evidence="7">
    <location>
        <begin position="531"/>
        <end position="585"/>
    </location>
</feature>
<evidence type="ECO:0000259" key="6">
    <source>
        <dbReference type="Pfam" id="PF12253"/>
    </source>
</evidence>
<evidence type="ECO:0000256" key="3">
    <source>
        <dbReference type="ARBA" id="ARBA00023204"/>
    </source>
</evidence>
<sequence>MATLSQPHKRPLEEDAAVPVTTPTKPPPSEASTPLTVLSTIPSPSFSKEALSQSTPLVVSSGSTVAPTDTQPTTKKRKLTDKEKEDKKLEKEAKERAKAEQKAQKEEAKRVKDEEKRKKDEEKEEKKRAKELAQQQKEETIRKKDQNQMKLNSFFSMKTDVVTPANKIVDANDQTAPEQTYLKPDVTMQEADTIPKSPQKARLQNAQSDYERFFLPFQLPSRAILAPYNRFMEDTQVLHAAKVRLDQVISGDCPSDVDVKDLVAKCAPRLSRGMTVLPLVDILERLNGTLDSPIDLTSDKSASQQAVEALSQVPMKYLHFPEDVRPPYYGTYTKPHSPREALKLARAPSSRILHELNYDYDSEAEWDEPEEGEDLDSEGEDDLDSEGDEEMEGFLDDEDDAQLKRRMISSDLIPNSTGLCWEDPQGVSRLNDRSDAICTDFKGFKTGFLLDPQPQSIDPFSTSYWAPEPAPVPAKLAAPSNAASTGMMNPPRHPLAQRQVNNMINTLKVQTPATTPKAAKPPKRMILAELLPEFRNAIEGSDMTKIALIEHLKRLFPKQPKDAIANTLSANAARVGAKEKEKRWVWKDIA</sequence>
<feature type="region of interest" description="Disordered" evidence="5">
    <location>
        <begin position="1"/>
        <end position="145"/>
    </location>
</feature>
<evidence type="ECO:0000259" key="7">
    <source>
        <dbReference type="Pfam" id="PF21796"/>
    </source>
</evidence>
<keyword evidence="3" id="KW-0234">DNA repair</keyword>
<feature type="compositionally biased region" description="Basic and acidic residues" evidence="5">
    <location>
        <begin position="80"/>
        <end position="145"/>
    </location>
</feature>
<dbReference type="GO" id="GO:0005634">
    <property type="term" value="C:nucleus"/>
    <property type="evidence" value="ECO:0007669"/>
    <property type="project" value="UniProtKB-SubCell"/>
</dbReference>
<dbReference type="Pfam" id="PF21796">
    <property type="entry name" value="Cac1_C"/>
    <property type="match status" value="1"/>
</dbReference>
<evidence type="ECO:0000313" key="8">
    <source>
        <dbReference type="EMBL" id="KAF2728245.1"/>
    </source>
</evidence>
<keyword evidence="9" id="KW-1185">Reference proteome</keyword>
<proteinExistence type="predicted"/>